<keyword evidence="7 9" id="KW-0030">Aminoacyl-tRNA synthetase</keyword>
<dbReference type="PROSITE" id="PS50861">
    <property type="entry name" value="AA_TRNA_LIGASE_II_GLYAB"/>
    <property type="match status" value="1"/>
</dbReference>
<dbReference type="PANTHER" id="PTHR30075:SF2">
    <property type="entry name" value="GLYCINE--TRNA LIGASE, CHLOROPLASTIC_MITOCHONDRIAL 2"/>
    <property type="match status" value="1"/>
</dbReference>
<evidence type="ECO:0000256" key="2">
    <source>
        <dbReference type="ARBA" id="ARBA00012829"/>
    </source>
</evidence>
<accession>A0A1W1BE95</accession>
<dbReference type="HAMAP" id="MF_00255">
    <property type="entry name" value="Gly_tRNA_synth_beta"/>
    <property type="match status" value="1"/>
</dbReference>
<dbReference type="EMBL" id="FPHC01000024">
    <property type="protein sequence ID" value="SFV51758.1"/>
    <property type="molecule type" value="Genomic_DNA"/>
</dbReference>
<organism evidence="9">
    <name type="scientific">hydrothermal vent metagenome</name>
    <dbReference type="NCBI Taxonomy" id="652676"/>
    <lineage>
        <taxon>unclassified sequences</taxon>
        <taxon>metagenomes</taxon>
        <taxon>ecological metagenomes</taxon>
    </lineage>
</organism>
<keyword evidence="3 9" id="KW-0436">Ligase</keyword>
<proteinExistence type="inferred from homology"/>
<name>A0A1W1BE95_9ZZZZ</name>
<evidence type="ECO:0000256" key="5">
    <source>
        <dbReference type="ARBA" id="ARBA00022840"/>
    </source>
</evidence>
<comment type="similarity">
    <text evidence="1">Belongs to the class-II aminoacyl-tRNA synthetase family.</text>
</comment>
<evidence type="ECO:0000256" key="6">
    <source>
        <dbReference type="ARBA" id="ARBA00022917"/>
    </source>
</evidence>
<reference evidence="9" key="1">
    <citation type="submission" date="2016-10" db="EMBL/GenBank/DDBJ databases">
        <authorList>
            <person name="de Groot N.N."/>
        </authorList>
    </citation>
    <scope>NUCLEOTIDE SEQUENCE</scope>
</reference>
<gene>
    <name evidence="9" type="ORF">MNB_SV-6-1289</name>
</gene>
<dbReference type="GO" id="GO:0005524">
    <property type="term" value="F:ATP binding"/>
    <property type="evidence" value="ECO:0007669"/>
    <property type="project" value="UniProtKB-KW"/>
</dbReference>
<evidence type="ECO:0000256" key="8">
    <source>
        <dbReference type="ARBA" id="ARBA00047937"/>
    </source>
</evidence>
<comment type="catalytic activity">
    <reaction evidence="8">
        <text>tRNA(Gly) + glycine + ATP = glycyl-tRNA(Gly) + AMP + diphosphate</text>
        <dbReference type="Rhea" id="RHEA:16013"/>
        <dbReference type="Rhea" id="RHEA-COMP:9664"/>
        <dbReference type="Rhea" id="RHEA-COMP:9683"/>
        <dbReference type="ChEBI" id="CHEBI:30616"/>
        <dbReference type="ChEBI" id="CHEBI:33019"/>
        <dbReference type="ChEBI" id="CHEBI:57305"/>
        <dbReference type="ChEBI" id="CHEBI:78442"/>
        <dbReference type="ChEBI" id="CHEBI:78522"/>
        <dbReference type="ChEBI" id="CHEBI:456215"/>
        <dbReference type="EC" id="6.1.1.14"/>
    </reaction>
</comment>
<dbReference type="GO" id="GO:0004820">
    <property type="term" value="F:glycine-tRNA ligase activity"/>
    <property type="evidence" value="ECO:0007669"/>
    <property type="project" value="UniProtKB-EC"/>
</dbReference>
<evidence type="ECO:0000256" key="7">
    <source>
        <dbReference type="ARBA" id="ARBA00023146"/>
    </source>
</evidence>
<dbReference type="EC" id="6.1.1.14" evidence="2"/>
<dbReference type="PRINTS" id="PR01045">
    <property type="entry name" value="TRNASYNTHGB"/>
</dbReference>
<keyword evidence="6" id="KW-0648">Protein biosynthesis</keyword>
<dbReference type="PANTHER" id="PTHR30075">
    <property type="entry name" value="GLYCYL-TRNA SYNTHETASE"/>
    <property type="match status" value="1"/>
</dbReference>
<dbReference type="GO" id="GO:0006426">
    <property type="term" value="P:glycyl-tRNA aminoacylation"/>
    <property type="evidence" value="ECO:0007669"/>
    <property type="project" value="InterPro"/>
</dbReference>
<keyword evidence="4" id="KW-0547">Nucleotide-binding</keyword>
<dbReference type="InterPro" id="IPR015944">
    <property type="entry name" value="Gly-tRNA-synth_bsu"/>
</dbReference>
<evidence type="ECO:0000256" key="4">
    <source>
        <dbReference type="ARBA" id="ARBA00022741"/>
    </source>
</evidence>
<sequence>MQKPLLIEIGVEELPAIPLLKIVKNIEKSWGEILKSYRFDSEFEFLYTPRRLVLKHDSISTKQSDSVVELMGPPVVAAIKDGSVTKAGEGFAKKCGVEFSQLGRADKGGREVLYYKKEERGVELTKLLQEMISKWIDSMSFGKMMRWGSRSDEFIRPIRWLQVRLGESVVPMSIFGVESGDETFIHRMVDFSPQRVKDIDSYEELLSDGAVVLRPSQREERILSEFDDIEERYSITIERDRGLLAEIVAITENPKALLGSFDESFLELPPEVIITSMKEHQRYFAVYEKGKLTNRFVVVSNAYTDDYSKVIEGNEKVLKPRLADGMFFYYNDLRKGLSIDGLEKIQFMDGLGSLRDKIDRESDIAIRLLVRYLDQVESETSKSSSELEILMQRAVKLAKADLTSEMVYEFTELQGLMGYYYAKALGEDPSVYNAIKEQYMPVGEGAELPSSIFSSIVAISIKLDTLMGLFSIGKIPTGSKDPFALRRAVNGIIRIVIEHDLSFHIDEILELLSDQYGDFEISKLRDFIIERIYKSLDVNPSLIASVLASGEMDINEIAKKVYALDEIVADSSFKEQFITFKRVANISKDIDLDDKLSVDITLFSEDEEVALYNAYERVINSRYDDYKSKLEALFSLRVELDNYFDKVMVNVDDDIIKRNRQNMIGSIYKSIRDIADIKEISI</sequence>
<dbReference type="AlphaFoldDB" id="A0A1W1BE95"/>
<dbReference type="SUPFAM" id="SSF109604">
    <property type="entry name" value="HD-domain/PDEase-like"/>
    <property type="match status" value="1"/>
</dbReference>
<dbReference type="Pfam" id="PF02092">
    <property type="entry name" value="tRNA_synt_2f"/>
    <property type="match status" value="1"/>
</dbReference>
<evidence type="ECO:0000313" key="9">
    <source>
        <dbReference type="EMBL" id="SFV51758.1"/>
    </source>
</evidence>
<dbReference type="InterPro" id="IPR006194">
    <property type="entry name" value="Gly-tRNA-synth_heterodimer"/>
</dbReference>
<dbReference type="GO" id="GO:0005829">
    <property type="term" value="C:cytosol"/>
    <property type="evidence" value="ECO:0007669"/>
    <property type="project" value="TreeGrafter"/>
</dbReference>
<evidence type="ECO:0000256" key="1">
    <source>
        <dbReference type="ARBA" id="ARBA00008226"/>
    </source>
</evidence>
<evidence type="ECO:0000256" key="3">
    <source>
        <dbReference type="ARBA" id="ARBA00022598"/>
    </source>
</evidence>
<protein>
    <recommendedName>
        <fullName evidence="2">glycine--tRNA ligase</fullName>
        <ecNumber evidence="2">6.1.1.14</ecNumber>
    </recommendedName>
</protein>
<keyword evidence="5" id="KW-0067">ATP-binding</keyword>
<dbReference type="NCBIfam" id="TIGR00211">
    <property type="entry name" value="glyS"/>
    <property type="match status" value="1"/>
</dbReference>